<comment type="caution">
    <text evidence="1">The sequence shown here is derived from an EMBL/GenBank/DDBJ whole genome shotgun (WGS) entry which is preliminary data.</text>
</comment>
<sequence>MIPPSVVSSPSWDARVLANIDDSSTSFLKLVDQYVDRSGTVLDVPLPYESRPTSGRRVQFDASDNGVFMISHALRHESQHRVTVCSGFALNVAQTSDHSDSPMIVSCAHTLEEVRHSRAMSSLAMANTPGAQPPKPSISGSFLISGTHDSPRFHPVSAIHSALHKADLLLLSASTPGLSLPTLPVSPYPVHPGAAIRAHFVTDKQPEEDGWRPWIGHTWSKWVKGTVLGYRDFAGREAKPGTYDALSHLLFKPLPTPGSSGGPIVDEESGAVVGIMLGTRMDNRIEGVRGWGVPAETIFEMFSLPGLDLKKKAV</sequence>
<accession>A0AAD5UW34</accession>
<protein>
    <submittedName>
        <fullName evidence="1">Uncharacterized protein</fullName>
    </submittedName>
</protein>
<dbReference type="EMBL" id="JANAWD010000457">
    <property type="protein sequence ID" value="KAJ3479185.1"/>
    <property type="molecule type" value="Genomic_DNA"/>
</dbReference>
<dbReference type="Proteomes" id="UP001212997">
    <property type="component" value="Unassembled WGS sequence"/>
</dbReference>
<evidence type="ECO:0000313" key="2">
    <source>
        <dbReference type="Proteomes" id="UP001212997"/>
    </source>
</evidence>
<gene>
    <name evidence="1" type="ORF">NLI96_g9238</name>
</gene>
<dbReference type="SUPFAM" id="SSF50494">
    <property type="entry name" value="Trypsin-like serine proteases"/>
    <property type="match status" value="1"/>
</dbReference>
<evidence type="ECO:0000313" key="1">
    <source>
        <dbReference type="EMBL" id="KAJ3479185.1"/>
    </source>
</evidence>
<dbReference type="AlphaFoldDB" id="A0AAD5UW34"/>
<proteinExistence type="predicted"/>
<dbReference type="InterPro" id="IPR009003">
    <property type="entry name" value="Peptidase_S1_PA"/>
</dbReference>
<dbReference type="Pfam" id="PF13365">
    <property type="entry name" value="Trypsin_2"/>
    <property type="match status" value="1"/>
</dbReference>
<organism evidence="1 2">
    <name type="scientific">Meripilus lineatus</name>
    <dbReference type="NCBI Taxonomy" id="2056292"/>
    <lineage>
        <taxon>Eukaryota</taxon>
        <taxon>Fungi</taxon>
        <taxon>Dikarya</taxon>
        <taxon>Basidiomycota</taxon>
        <taxon>Agaricomycotina</taxon>
        <taxon>Agaricomycetes</taxon>
        <taxon>Polyporales</taxon>
        <taxon>Meripilaceae</taxon>
        <taxon>Meripilus</taxon>
    </lineage>
</organism>
<reference evidence="1" key="1">
    <citation type="submission" date="2022-07" db="EMBL/GenBank/DDBJ databases">
        <title>Genome Sequence of Physisporinus lineatus.</title>
        <authorList>
            <person name="Buettner E."/>
        </authorList>
    </citation>
    <scope>NUCLEOTIDE SEQUENCE</scope>
    <source>
        <strain evidence="1">VT162</strain>
    </source>
</reference>
<keyword evidence="2" id="KW-1185">Reference proteome</keyword>
<name>A0AAD5UW34_9APHY</name>